<dbReference type="SMART" id="SM00530">
    <property type="entry name" value="HTH_XRE"/>
    <property type="match status" value="1"/>
</dbReference>
<dbReference type="InterPro" id="IPR050400">
    <property type="entry name" value="Bact_Cytoskel_RodZ"/>
</dbReference>
<evidence type="ECO:0000313" key="5">
    <source>
        <dbReference type="Proteomes" id="UP001165263"/>
    </source>
</evidence>
<feature type="compositionally biased region" description="Polar residues" evidence="1">
    <location>
        <begin position="101"/>
        <end position="119"/>
    </location>
</feature>
<evidence type="ECO:0000259" key="3">
    <source>
        <dbReference type="SMART" id="SM00530"/>
    </source>
</evidence>
<organism evidence="4 5">
    <name type="scientific">Telluria mixta</name>
    <dbReference type="NCBI Taxonomy" id="34071"/>
    <lineage>
        <taxon>Bacteria</taxon>
        <taxon>Pseudomonadati</taxon>
        <taxon>Pseudomonadota</taxon>
        <taxon>Betaproteobacteria</taxon>
        <taxon>Burkholderiales</taxon>
        <taxon>Oxalobacteraceae</taxon>
        <taxon>Telluria group</taxon>
        <taxon>Telluria</taxon>
    </lineage>
</organism>
<dbReference type="SUPFAM" id="SSF47413">
    <property type="entry name" value="lambda repressor-like DNA-binding domains"/>
    <property type="match status" value="1"/>
</dbReference>
<feature type="region of interest" description="Disordered" evidence="1">
    <location>
        <begin position="97"/>
        <end position="121"/>
    </location>
</feature>
<feature type="region of interest" description="Disordered" evidence="1">
    <location>
        <begin position="200"/>
        <end position="262"/>
    </location>
</feature>
<feature type="region of interest" description="Disordered" evidence="1">
    <location>
        <begin position="1"/>
        <end position="22"/>
    </location>
</feature>
<keyword evidence="2" id="KW-0472">Membrane</keyword>
<protein>
    <submittedName>
        <fullName evidence="4">Helix-turn-helix domain-containing protein</fullName>
    </submittedName>
</protein>
<dbReference type="Pfam" id="PF13413">
    <property type="entry name" value="HTH_25"/>
    <property type="match status" value="1"/>
</dbReference>
<dbReference type="InterPro" id="IPR001387">
    <property type="entry name" value="Cro/C1-type_HTH"/>
</dbReference>
<keyword evidence="5" id="KW-1185">Reference proteome</keyword>
<dbReference type="Gene3D" id="1.10.260.40">
    <property type="entry name" value="lambda repressor-like DNA-binding domains"/>
    <property type="match status" value="1"/>
</dbReference>
<reference evidence="4" key="1">
    <citation type="submission" date="2022-08" db="EMBL/GenBank/DDBJ databases">
        <title>Reclassification of Massilia species as members of the genera Telluria, Duganella, Pseudoduganella, Mokoshia gen. nov. and Zemynaea gen. nov. using orthogonal and non-orthogonal genome-based approaches.</title>
        <authorList>
            <person name="Bowman J.P."/>
        </authorList>
    </citation>
    <scope>NUCLEOTIDE SEQUENCE</scope>
    <source>
        <strain evidence="4">LMG 11547</strain>
    </source>
</reference>
<dbReference type="Pfam" id="PF13464">
    <property type="entry name" value="RodZ_C"/>
    <property type="match status" value="1"/>
</dbReference>
<dbReference type="PANTHER" id="PTHR34475">
    <property type="match status" value="1"/>
</dbReference>
<gene>
    <name evidence="4" type="ORF">NX786_04505</name>
</gene>
<dbReference type="CDD" id="cd00093">
    <property type="entry name" value="HTH_XRE"/>
    <property type="match status" value="1"/>
</dbReference>
<dbReference type="RefSeq" id="WP_259447803.1">
    <property type="nucleotide sequence ID" value="NZ_CP119520.1"/>
</dbReference>
<feature type="transmembrane region" description="Helical" evidence="2">
    <location>
        <begin position="128"/>
        <end position="150"/>
    </location>
</feature>
<dbReference type="Proteomes" id="UP001165263">
    <property type="component" value="Unassembled WGS sequence"/>
</dbReference>
<evidence type="ECO:0000256" key="1">
    <source>
        <dbReference type="SAM" id="MobiDB-lite"/>
    </source>
</evidence>
<evidence type="ECO:0000256" key="2">
    <source>
        <dbReference type="SAM" id="Phobius"/>
    </source>
</evidence>
<comment type="caution">
    <text evidence="4">The sequence shown here is derived from an EMBL/GenBank/DDBJ whole genome shotgun (WGS) entry which is preliminary data.</text>
</comment>
<dbReference type="InterPro" id="IPR010982">
    <property type="entry name" value="Lambda_DNA-bd_dom_sf"/>
</dbReference>
<name>A0ABT2BTY5_9BURK</name>
<keyword evidence="2" id="KW-1133">Transmembrane helix</keyword>
<proteinExistence type="predicted"/>
<dbReference type="PANTHER" id="PTHR34475:SF1">
    <property type="entry name" value="CYTOSKELETON PROTEIN RODZ"/>
    <property type="match status" value="1"/>
</dbReference>
<dbReference type="EMBL" id="JANUHC010000001">
    <property type="protein sequence ID" value="MCS0628589.1"/>
    <property type="molecule type" value="Genomic_DNA"/>
</dbReference>
<feature type="region of interest" description="Disordered" evidence="1">
    <location>
        <begin position="160"/>
        <end position="183"/>
    </location>
</feature>
<dbReference type="InterPro" id="IPR025194">
    <property type="entry name" value="RodZ-like_C"/>
</dbReference>
<evidence type="ECO:0000313" key="4">
    <source>
        <dbReference type="EMBL" id="MCS0628589.1"/>
    </source>
</evidence>
<keyword evidence="2" id="KW-0812">Transmembrane</keyword>
<feature type="domain" description="HTH cro/C1-type" evidence="3">
    <location>
        <begin position="25"/>
        <end position="81"/>
    </location>
</feature>
<sequence>MSSERADQPATPDNQPPVHGVPGQVLAAQREAMGWSVEQVADQLKLAVRQVIALEAGDYASLPSPAVTRGFVRAYAKLVKVDPAPLVAQIAMETEPAPDTSAVTANRRPTPTSFSQSRFPSHGKRSTLPLGMIAGAVVVVVAAAAAAWHFGFVPGSQHADTGSTVATPAATGASTEAANGSSVETLQNPAVPLISVPGPSASASAPATAPAGTAPATTAAPGPVVNVPGATATGAPPTTIPAAPAAAPGATSPATPAPATASAVPAPAPAASGANALVLNVREDSWIEVRPAKGGAPLFSRLVKAGSTETVNVEQPVRVTVGNPGGVTATLRGTAVSLPQVPGKTISRVNLQ</sequence>
<accession>A0ABT2BTY5</accession>